<dbReference type="InParanoid" id="A2DH18"/>
<dbReference type="KEGG" id="tva:5465865"/>
<dbReference type="SMR" id="A2DH18"/>
<dbReference type="VEuPathDB" id="TrichDB:TVAGG3_0341580"/>
<dbReference type="EMBL" id="DS113199">
    <property type="protein sequence ID" value="EAY20328.1"/>
    <property type="molecule type" value="Genomic_DNA"/>
</dbReference>
<keyword evidence="1" id="KW-0812">Transmembrane</keyword>
<name>A2DH18_TRIV3</name>
<sequence length="64" mass="6433">MAKGSGSGTVAVATTTSIGGGMFSTGKKAKQHVGIDCTPEAALFVTAGLIGITLFLHLLSRLLK</sequence>
<reference evidence="2" key="2">
    <citation type="journal article" date="2007" name="Science">
        <title>Draft genome sequence of the sexually transmitted pathogen Trichomonas vaginalis.</title>
        <authorList>
            <person name="Carlton J.M."/>
            <person name="Hirt R.P."/>
            <person name="Silva J.C."/>
            <person name="Delcher A.L."/>
            <person name="Schatz M."/>
            <person name="Zhao Q."/>
            <person name="Wortman J.R."/>
            <person name="Bidwell S.L."/>
            <person name="Alsmark U.C.M."/>
            <person name="Besteiro S."/>
            <person name="Sicheritz-Ponten T."/>
            <person name="Noel C.J."/>
            <person name="Dacks J.B."/>
            <person name="Foster P.G."/>
            <person name="Simillion C."/>
            <person name="Van de Peer Y."/>
            <person name="Miranda-Saavedra D."/>
            <person name="Barton G.J."/>
            <person name="Westrop G.D."/>
            <person name="Mueller S."/>
            <person name="Dessi D."/>
            <person name="Fiori P.L."/>
            <person name="Ren Q."/>
            <person name="Paulsen I."/>
            <person name="Zhang H."/>
            <person name="Bastida-Corcuera F.D."/>
            <person name="Simoes-Barbosa A."/>
            <person name="Brown M.T."/>
            <person name="Hayes R.D."/>
            <person name="Mukherjee M."/>
            <person name="Okumura C.Y."/>
            <person name="Schneider R."/>
            <person name="Smith A.J."/>
            <person name="Vanacova S."/>
            <person name="Villalvazo M."/>
            <person name="Haas B.J."/>
            <person name="Pertea M."/>
            <person name="Feldblyum T.V."/>
            <person name="Utterback T.R."/>
            <person name="Shu C.L."/>
            <person name="Osoegawa K."/>
            <person name="de Jong P.J."/>
            <person name="Hrdy I."/>
            <person name="Horvathova L."/>
            <person name="Zubacova Z."/>
            <person name="Dolezal P."/>
            <person name="Malik S.B."/>
            <person name="Logsdon J.M. Jr."/>
            <person name="Henze K."/>
            <person name="Gupta A."/>
            <person name="Wang C.C."/>
            <person name="Dunne R.L."/>
            <person name="Upcroft J.A."/>
            <person name="Upcroft P."/>
            <person name="White O."/>
            <person name="Salzberg S.L."/>
            <person name="Tang P."/>
            <person name="Chiu C.-H."/>
            <person name="Lee Y.-S."/>
            <person name="Embley T.M."/>
            <person name="Coombs G.H."/>
            <person name="Mottram J.C."/>
            <person name="Tachezy J."/>
            <person name="Fraser-Liggett C.M."/>
            <person name="Johnson P.J."/>
        </authorList>
    </citation>
    <scope>NUCLEOTIDE SEQUENCE [LARGE SCALE GENOMIC DNA]</scope>
    <source>
        <strain evidence="2">G3</strain>
    </source>
</reference>
<evidence type="ECO:0000256" key="1">
    <source>
        <dbReference type="SAM" id="Phobius"/>
    </source>
</evidence>
<keyword evidence="1" id="KW-1133">Transmembrane helix</keyword>
<keyword evidence="1" id="KW-0472">Membrane</keyword>
<proteinExistence type="predicted"/>
<evidence type="ECO:0000313" key="3">
    <source>
        <dbReference type="Proteomes" id="UP000001542"/>
    </source>
</evidence>
<protein>
    <submittedName>
        <fullName evidence="2">Uncharacterized protein</fullName>
    </submittedName>
</protein>
<dbReference type="RefSeq" id="XP_001581314.1">
    <property type="nucleotide sequence ID" value="XM_001581264.1"/>
</dbReference>
<feature type="transmembrane region" description="Helical" evidence="1">
    <location>
        <begin position="41"/>
        <end position="59"/>
    </location>
</feature>
<keyword evidence="3" id="KW-1185">Reference proteome</keyword>
<dbReference type="Proteomes" id="UP000001542">
    <property type="component" value="Unassembled WGS sequence"/>
</dbReference>
<evidence type="ECO:0000313" key="2">
    <source>
        <dbReference type="EMBL" id="EAY20328.1"/>
    </source>
</evidence>
<accession>A2DH18</accession>
<gene>
    <name evidence="2" type="ORF">TVAG_193040</name>
</gene>
<dbReference type="AlphaFoldDB" id="A2DH18"/>
<organism evidence="2 3">
    <name type="scientific">Trichomonas vaginalis (strain ATCC PRA-98 / G3)</name>
    <dbReference type="NCBI Taxonomy" id="412133"/>
    <lineage>
        <taxon>Eukaryota</taxon>
        <taxon>Metamonada</taxon>
        <taxon>Parabasalia</taxon>
        <taxon>Trichomonadida</taxon>
        <taxon>Trichomonadidae</taxon>
        <taxon>Trichomonas</taxon>
    </lineage>
</organism>
<reference evidence="2" key="1">
    <citation type="submission" date="2006-10" db="EMBL/GenBank/DDBJ databases">
        <authorList>
            <person name="Amadeo P."/>
            <person name="Zhao Q."/>
            <person name="Wortman J."/>
            <person name="Fraser-Liggett C."/>
            <person name="Carlton J."/>
        </authorList>
    </citation>
    <scope>NUCLEOTIDE SEQUENCE</scope>
    <source>
        <strain evidence="2">G3</strain>
    </source>
</reference>
<dbReference type="VEuPathDB" id="TrichDB:TVAG_193040"/>